<dbReference type="AlphaFoldDB" id="A0A402BDG2"/>
<reference evidence="4" key="1">
    <citation type="submission" date="2018-12" db="EMBL/GenBank/DDBJ databases">
        <title>Tengunoibacter tsumagoiensis gen. nov., sp. nov., Dictyobacter kobayashii sp. nov., D. alpinus sp. nov., and D. joshuensis sp. nov. and description of Dictyobacteraceae fam. nov. within the order Ktedonobacterales isolated from Tengu-no-mugimeshi.</title>
        <authorList>
            <person name="Wang C.M."/>
            <person name="Zheng Y."/>
            <person name="Sakai Y."/>
            <person name="Toyoda A."/>
            <person name="Minakuchi Y."/>
            <person name="Abe K."/>
            <person name="Yokota A."/>
            <person name="Yabe S."/>
        </authorList>
    </citation>
    <scope>NUCLEOTIDE SEQUENCE [LARGE SCALE GENOMIC DNA]</scope>
    <source>
        <strain evidence="4">Uno16</strain>
    </source>
</reference>
<dbReference type="GO" id="GO:0005524">
    <property type="term" value="F:ATP binding"/>
    <property type="evidence" value="ECO:0007669"/>
    <property type="project" value="UniProtKB-KW"/>
</dbReference>
<dbReference type="SMART" id="SM00382">
    <property type="entry name" value="AAA"/>
    <property type="match status" value="1"/>
</dbReference>
<evidence type="ECO:0000313" key="3">
    <source>
        <dbReference type="EMBL" id="GCE29332.1"/>
    </source>
</evidence>
<organism evidence="3 4">
    <name type="scientific">Dictyobacter alpinus</name>
    <dbReference type="NCBI Taxonomy" id="2014873"/>
    <lineage>
        <taxon>Bacteria</taxon>
        <taxon>Bacillati</taxon>
        <taxon>Chloroflexota</taxon>
        <taxon>Ktedonobacteria</taxon>
        <taxon>Ktedonobacterales</taxon>
        <taxon>Dictyobacteraceae</taxon>
        <taxon>Dictyobacter</taxon>
    </lineage>
</organism>
<evidence type="ECO:0000313" key="4">
    <source>
        <dbReference type="Proteomes" id="UP000287171"/>
    </source>
</evidence>
<evidence type="ECO:0000259" key="2">
    <source>
        <dbReference type="SMART" id="SM00382"/>
    </source>
</evidence>
<dbReference type="Gene3D" id="3.40.50.300">
    <property type="entry name" value="P-loop containing nucleotide triphosphate hydrolases"/>
    <property type="match status" value="1"/>
</dbReference>
<dbReference type="Proteomes" id="UP000287171">
    <property type="component" value="Unassembled WGS sequence"/>
</dbReference>
<dbReference type="Pfam" id="PF13401">
    <property type="entry name" value="AAA_22"/>
    <property type="match status" value="1"/>
</dbReference>
<dbReference type="SUPFAM" id="SSF52540">
    <property type="entry name" value="P-loop containing nucleoside triphosphate hydrolases"/>
    <property type="match status" value="1"/>
</dbReference>
<dbReference type="EMBL" id="BIFT01000002">
    <property type="protein sequence ID" value="GCE29332.1"/>
    <property type="molecule type" value="Genomic_DNA"/>
</dbReference>
<dbReference type="InterPro" id="IPR049945">
    <property type="entry name" value="AAA_22"/>
</dbReference>
<dbReference type="GO" id="GO:0016887">
    <property type="term" value="F:ATP hydrolysis activity"/>
    <property type="evidence" value="ECO:0007669"/>
    <property type="project" value="InterPro"/>
</dbReference>
<keyword evidence="3" id="KW-0547">Nucleotide-binding</keyword>
<accession>A0A402BDG2</accession>
<sequence length="473" mass="53149">MEMQPTPFFRPGSPEATAALQRFKTYAMSHTLLAEVDKQLSRAIHEPAGFAFVLLYGPSGVGKTTLIRQLEHRAGVVREPTFPGLVGGSRHPHPFAPVPLLLLETRPPDGATFNRAEYYEVALKQLGEYPYDPSWEQKKGRGKDAKFNDSAKLRQIYEAALQRRGVRTIILDEAQHLLKLASGVKMIDQLDWLKSMTNTTGALHILTGTYELLPLRNLNGQAARRGLEIHFPRYQFQHEPDQLAFQRTLLTLLQQIPLKVEIKPLVDQWSYFYERCIGCIGVLKDWLVRALAASLAAGQSELLLGRIQECALPIAQCESMALEAAAGEQELHYTASRQQHLWALLGMKMGEDMTRKPVQPIPEEHMQPQPEEATTNQRSRVGEQWPVRLEVGEPQDKGNAEHCPFSGTVVELQSVQIRATNVERLQCPTCGAARKATVRGDEVIYSPHTPLRIARANKGPLWIRQGTTWAIQR</sequence>
<comment type="caution">
    <text evidence="3">The sequence shown here is derived from an EMBL/GenBank/DDBJ whole genome shotgun (WGS) entry which is preliminary data.</text>
</comment>
<feature type="region of interest" description="Disordered" evidence="1">
    <location>
        <begin position="360"/>
        <end position="380"/>
    </location>
</feature>
<keyword evidence="4" id="KW-1185">Reference proteome</keyword>
<dbReference type="RefSeq" id="WP_218027560.1">
    <property type="nucleotide sequence ID" value="NZ_BIFT01000002.1"/>
</dbReference>
<keyword evidence="3" id="KW-0067">ATP-binding</keyword>
<gene>
    <name evidence="3" type="ORF">KDA_48160</name>
</gene>
<dbReference type="InterPro" id="IPR027417">
    <property type="entry name" value="P-loop_NTPase"/>
</dbReference>
<dbReference type="InterPro" id="IPR003593">
    <property type="entry name" value="AAA+_ATPase"/>
</dbReference>
<evidence type="ECO:0000256" key="1">
    <source>
        <dbReference type="SAM" id="MobiDB-lite"/>
    </source>
</evidence>
<proteinExistence type="predicted"/>
<feature type="domain" description="AAA+ ATPase" evidence="2">
    <location>
        <begin position="49"/>
        <end position="233"/>
    </location>
</feature>
<name>A0A402BDG2_9CHLR</name>
<protein>
    <submittedName>
        <fullName evidence="3">ATP-binding protein</fullName>
    </submittedName>
</protein>